<dbReference type="SUPFAM" id="SSF51735">
    <property type="entry name" value="NAD(P)-binding Rossmann-fold domains"/>
    <property type="match status" value="1"/>
</dbReference>
<dbReference type="Proteomes" id="UP000078561">
    <property type="component" value="Unassembled WGS sequence"/>
</dbReference>
<keyword evidence="2" id="KW-0560">Oxidoreductase</keyword>
<dbReference type="OrthoDB" id="191139at2759"/>
<dbReference type="OMA" id="YSKACIA"/>
<dbReference type="EMBL" id="LT555165">
    <property type="protein sequence ID" value="SAM09702.1"/>
    <property type="molecule type" value="Genomic_DNA"/>
</dbReference>
<evidence type="ECO:0000313" key="3">
    <source>
        <dbReference type="EMBL" id="SAM09702.1"/>
    </source>
</evidence>
<dbReference type="PANTHER" id="PTHR24320">
    <property type="entry name" value="RETINOL DEHYDROGENASE"/>
    <property type="match status" value="1"/>
</dbReference>
<evidence type="ECO:0000256" key="1">
    <source>
        <dbReference type="ARBA" id="ARBA00006484"/>
    </source>
</evidence>
<dbReference type="InterPro" id="IPR036291">
    <property type="entry name" value="NAD(P)-bd_dom_sf"/>
</dbReference>
<keyword evidence="4" id="KW-1185">Reference proteome</keyword>
<comment type="similarity">
    <text evidence="1">Belongs to the short-chain dehydrogenases/reductases (SDR) family.</text>
</comment>
<dbReference type="InterPro" id="IPR002347">
    <property type="entry name" value="SDR_fam"/>
</dbReference>
<protein>
    <submittedName>
        <fullName evidence="3">Uncharacterized protein</fullName>
    </submittedName>
</protein>
<proteinExistence type="inferred from homology"/>
<dbReference type="GO" id="GO:0016491">
    <property type="term" value="F:oxidoreductase activity"/>
    <property type="evidence" value="ECO:0007669"/>
    <property type="project" value="UniProtKB-KW"/>
</dbReference>
<name>A0A168T9L3_ABSGL</name>
<dbReference type="Pfam" id="PF00106">
    <property type="entry name" value="adh_short"/>
    <property type="match status" value="1"/>
</dbReference>
<sequence>MLLTFIILALTTLLFPVLYGIRWLRIQHAINRSKPTTPLETHPLATVWLQKANRLISQSFFLPVLIRIYLLGIIETLVTAIWKRGLLGATNVQDTERAIERLLGQDDKDNRTVIITGADCGIGFEITRELLKAGFHVIITSRSLESGEAAKLQLEALTGSSRMSLFKVDLCSFADIRGFVEQMKLKFAQGEIDVLINNAGVMNIPYTTTTDGYEAQCQTNSLSPLLLSISLLPLMNQDHGHILFAASSSLYAVSHLDPRVARSAYSWNGLDHYAYSKMWVAQLARLLGQKLVDESSRIKVNCYHPGTVRTKLFAHTTVFNLWFAQWFFDYVMLTPKEGSGTALFLIMKHLDDNNDTLLCENGQYWADGQAQPLPHKVTIQLPPSPMVNASTTSDMDQLWTVSMKQVGLTPTEVDKAIRSTIKDSLSSH</sequence>
<evidence type="ECO:0000256" key="2">
    <source>
        <dbReference type="ARBA" id="ARBA00023002"/>
    </source>
</evidence>
<dbReference type="PANTHER" id="PTHR24320:SF148">
    <property type="entry name" value="NAD(P)-BINDING ROSSMANN-FOLD SUPERFAMILY PROTEIN"/>
    <property type="match status" value="1"/>
</dbReference>
<organism evidence="3">
    <name type="scientific">Absidia glauca</name>
    <name type="common">Pin mould</name>
    <dbReference type="NCBI Taxonomy" id="4829"/>
    <lineage>
        <taxon>Eukaryota</taxon>
        <taxon>Fungi</taxon>
        <taxon>Fungi incertae sedis</taxon>
        <taxon>Mucoromycota</taxon>
        <taxon>Mucoromycotina</taxon>
        <taxon>Mucoromycetes</taxon>
        <taxon>Mucorales</taxon>
        <taxon>Cunninghamellaceae</taxon>
        <taxon>Absidia</taxon>
    </lineage>
</organism>
<dbReference type="InParanoid" id="A0A168T9L3"/>
<dbReference type="STRING" id="4829.A0A168T9L3"/>
<accession>A0A168T9L3</accession>
<reference evidence="3" key="1">
    <citation type="submission" date="2016-04" db="EMBL/GenBank/DDBJ databases">
        <authorList>
            <person name="Evans L.H."/>
            <person name="Alamgir A."/>
            <person name="Owens N."/>
            <person name="Weber N.D."/>
            <person name="Virtaneva K."/>
            <person name="Barbian K."/>
            <person name="Babar A."/>
            <person name="Rosenke K."/>
        </authorList>
    </citation>
    <scope>NUCLEOTIDE SEQUENCE [LARGE SCALE GENOMIC DNA]</scope>
    <source>
        <strain evidence="3">CBS 101.48</strain>
    </source>
</reference>
<dbReference type="PRINTS" id="PR00081">
    <property type="entry name" value="GDHRDH"/>
</dbReference>
<dbReference type="Gene3D" id="3.40.50.720">
    <property type="entry name" value="NAD(P)-binding Rossmann-like Domain"/>
    <property type="match status" value="1"/>
</dbReference>
<evidence type="ECO:0000313" key="4">
    <source>
        <dbReference type="Proteomes" id="UP000078561"/>
    </source>
</evidence>
<gene>
    <name evidence="3" type="primary">ABSGL_15403.1 scaffold 16614</name>
</gene>
<dbReference type="AlphaFoldDB" id="A0A168T9L3"/>